<feature type="transmembrane region" description="Helical" evidence="1">
    <location>
        <begin position="317"/>
        <end position="341"/>
    </location>
</feature>
<evidence type="ECO:0000256" key="1">
    <source>
        <dbReference type="SAM" id="Phobius"/>
    </source>
</evidence>
<keyword evidence="1" id="KW-0812">Transmembrane</keyword>
<feature type="transmembrane region" description="Helical" evidence="1">
    <location>
        <begin position="130"/>
        <end position="148"/>
    </location>
</feature>
<feature type="transmembrane region" description="Helical" evidence="1">
    <location>
        <begin position="16"/>
        <end position="34"/>
    </location>
</feature>
<gene>
    <name evidence="2" type="ORF">VRU49_04690</name>
</gene>
<feature type="transmembrane region" description="Helical" evidence="1">
    <location>
        <begin position="178"/>
        <end position="195"/>
    </location>
</feature>
<dbReference type="Proteomes" id="UP001337681">
    <property type="component" value="Unassembled WGS sequence"/>
</dbReference>
<reference evidence="2 3" key="1">
    <citation type="submission" date="2024-01" db="EMBL/GenBank/DDBJ databases">
        <title>Pedobacter sp. nov., isolated from oil-contaminated soil.</title>
        <authorList>
            <person name="Le N.T.T."/>
        </authorList>
    </citation>
    <scope>NUCLEOTIDE SEQUENCE [LARGE SCALE GENOMIC DNA]</scope>
    <source>
        <strain evidence="2 3">VNH31</strain>
    </source>
</reference>
<name>A0ABU7H2C1_9SPHI</name>
<sequence>MDRTINYNLHFSPGKWMHIGMFFTIFFPFIPSIIPGTDTQPTFFLLFNCSMIYLLVNYQYQSRYFELNYNKIGAISALFGLILMSVILAKLFIASPTLWARIISFLQFSFALFFAYNSAYFFKIESLKKVFWVFAIFSVIYFLTHGLVERILISSRTDSFEMLAASGRGAKTLSPEPSFFALHMFNLYLIFHLLASKESKKKYGDVVFWLTSFCLLASLSGYGFIIFLLILSMRYTKTMIIFGLIFMASSGLILNYFDSLADFRGIKLLTEILLKNPALILNDASFASRFGSFFAYIENIKNNFIFGDGFTLLQGGGFISIVSSLGLLAAIFLIYVIVQIFKLKDGSAALKFMLVFWFLLNLFSGPIGIPTLGVIVGLILRRNLKQNNFLKFQNLSNA</sequence>
<evidence type="ECO:0000313" key="3">
    <source>
        <dbReference type="Proteomes" id="UP001337681"/>
    </source>
</evidence>
<protein>
    <recommendedName>
        <fullName evidence="4">O-antigen ligase domain-containing protein</fullName>
    </recommendedName>
</protein>
<feature type="transmembrane region" description="Helical" evidence="1">
    <location>
        <begin position="353"/>
        <end position="380"/>
    </location>
</feature>
<keyword evidence="1" id="KW-1133">Transmembrane helix</keyword>
<organism evidence="2 3">
    <name type="scientific">Pedobacter flavus</name>
    <dbReference type="NCBI Taxonomy" id="3113906"/>
    <lineage>
        <taxon>Bacteria</taxon>
        <taxon>Pseudomonadati</taxon>
        <taxon>Bacteroidota</taxon>
        <taxon>Sphingobacteriia</taxon>
        <taxon>Sphingobacteriales</taxon>
        <taxon>Sphingobacteriaceae</taxon>
        <taxon>Pedobacter</taxon>
    </lineage>
</organism>
<dbReference type="EMBL" id="JAZDQU010000001">
    <property type="protein sequence ID" value="MEE1884716.1"/>
    <property type="molecule type" value="Genomic_DNA"/>
</dbReference>
<feature type="transmembrane region" description="Helical" evidence="1">
    <location>
        <begin position="207"/>
        <end position="233"/>
    </location>
</feature>
<evidence type="ECO:0000313" key="2">
    <source>
        <dbReference type="EMBL" id="MEE1884716.1"/>
    </source>
</evidence>
<comment type="caution">
    <text evidence="2">The sequence shown here is derived from an EMBL/GenBank/DDBJ whole genome shotgun (WGS) entry which is preliminary data.</text>
</comment>
<keyword evidence="3" id="KW-1185">Reference proteome</keyword>
<feature type="transmembrane region" description="Helical" evidence="1">
    <location>
        <begin position="40"/>
        <end position="60"/>
    </location>
</feature>
<feature type="transmembrane region" description="Helical" evidence="1">
    <location>
        <begin position="99"/>
        <end position="118"/>
    </location>
</feature>
<proteinExistence type="predicted"/>
<feature type="transmembrane region" description="Helical" evidence="1">
    <location>
        <begin position="72"/>
        <end position="93"/>
    </location>
</feature>
<dbReference type="RefSeq" id="WP_330145629.1">
    <property type="nucleotide sequence ID" value="NZ_JAZDQU010000001.1"/>
</dbReference>
<evidence type="ECO:0008006" key="4">
    <source>
        <dbReference type="Google" id="ProtNLM"/>
    </source>
</evidence>
<keyword evidence="1" id="KW-0472">Membrane</keyword>
<accession>A0ABU7H2C1</accession>
<feature type="transmembrane region" description="Helical" evidence="1">
    <location>
        <begin position="239"/>
        <end position="257"/>
    </location>
</feature>